<dbReference type="GO" id="GO:0006508">
    <property type="term" value="P:proteolysis"/>
    <property type="evidence" value="ECO:0007669"/>
    <property type="project" value="UniProtKB-KW"/>
</dbReference>
<dbReference type="EMBL" id="CBAL010000094">
    <property type="protein sequence ID" value="CCZ67744.1"/>
    <property type="molecule type" value="Genomic_DNA"/>
</dbReference>
<dbReference type="InterPro" id="IPR006741">
    <property type="entry name" value="AgrB"/>
</dbReference>
<evidence type="ECO:0000256" key="4">
    <source>
        <dbReference type="ARBA" id="ARBA00022692"/>
    </source>
</evidence>
<sequence>MVYGMQHIMRMSMTIFFCILLGILTDNLFNTVIYMCFFITLRKQCGGYHATKRIVCFFLFIFFLLITIIGNTLFLKQHKLMVVIAASWICFKLSQSVPCGTIQNPIPNKIKKNMQIKLKNYCQRGQILLLLGVGIDITWTYFASCGIIICGVLYGAGKWKIDEKVYNK</sequence>
<keyword evidence="1" id="KW-1003">Cell membrane</keyword>
<reference evidence="9" key="1">
    <citation type="submission" date="2012-11" db="EMBL/GenBank/DDBJ databases">
        <title>Dependencies among metagenomic species, viruses, plasmids and units of genetic variation.</title>
        <authorList>
            <person name="Nielsen H.B."/>
            <person name="Almeida M."/>
            <person name="Juncker A.S."/>
            <person name="Rasmussen S."/>
            <person name="Li J."/>
            <person name="Sunagawa S."/>
            <person name="Plichta D."/>
            <person name="Gautier L."/>
            <person name="Le Chatelier E."/>
            <person name="Peletier E."/>
            <person name="Bonde I."/>
            <person name="Nielsen T."/>
            <person name="Manichanh C."/>
            <person name="Arumugam M."/>
            <person name="Batto J."/>
            <person name="Santos M.B.Q.D."/>
            <person name="Blom N."/>
            <person name="Borruel N."/>
            <person name="Burgdorf K.S."/>
            <person name="Boumezbeur F."/>
            <person name="Casellas F."/>
            <person name="Dore J."/>
            <person name="Guarner F."/>
            <person name="Hansen T."/>
            <person name="Hildebrand F."/>
            <person name="Kaas R.S."/>
            <person name="Kennedy S."/>
            <person name="Kristiansen K."/>
            <person name="Kultima J.R."/>
            <person name="Leonard P."/>
            <person name="Levenez F."/>
            <person name="Lund O."/>
            <person name="Moumen B."/>
            <person name="Le Paslier D."/>
            <person name="Pons N."/>
            <person name="Pedersen O."/>
            <person name="Prifti E."/>
            <person name="Qin J."/>
            <person name="Raes J."/>
            <person name="Tap J."/>
            <person name="Tims S."/>
            <person name="Ussery D.W."/>
            <person name="Yamada T."/>
            <person name="MetaHit consortium"/>
            <person name="Renault P."/>
            <person name="Sicheritz-Ponten T."/>
            <person name="Bork P."/>
            <person name="Wang J."/>
            <person name="Brunak S."/>
            <person name="Ehrlich S.D."/>
        </authorList>
    </citation>
    <scope>NUCLEOTIDE SEQUENCE [LARGE SCALE GENOMIC DNA]</scope>
</reference>
<evidence type="ECO:0000256" key="1">
    <source>
        <dbReference type="ARBA" id="ARBA00022475"/>
    </source>
</evidence>
<dbReference type="GO" id="GO:0016020">
    <property type="term" value="C:membrane"/>
    <property type="evidence" value="ECO:0007669"/>
    <property type="project" value="InterPro"/>
</dbReference>
<organism evidence="9 10">
    <name type="scientific">Mediterraneibacter gnavus CAG:126</name>
    <dbReference type="NCBI Taxonomy" id="1263106"/>
    <lineage>
        <taxon>Bacteria</taxon>
        <taxon>Bacillati</taxon>
        <taxon>Bacillota</taxon>
        <taxon>Clostridia</taxon>
        <taxon>Lachnospirales</taxon>
        <taxon>Lachnospiraceae</taxon>
        <taxon>Mediterraneibacter</taxon>
    </lineage>
</organism>
<feature type="transmembrane region" description="Helical" evidence="8">
    <location>
        <begin position="12"/>
        <end position="41"/>
    </location>
</feature>
<dbReference type="AlphaFoldDB" id="R5TWQ1"/>
<feature type="transmembrane region" description="Helical" evidence="8">
    <location>
        <begin position="127"/>
        <end position="154"/>
    </location>
</feature>
<evidence type="ECO:0000256" key="6">
    <source>
        <dbReference type="ARBA" id="ARBA00022989"/>
    </source>
</evidence>
<feature type="transmembrane region" description="Helical" evidence="8">
    <location>
        <begin position="53"/>
        <end position="74"/>
    </location>
</feature>
<comment type="caution">
    <text evidence="9">The sequence shown here is derived from an EMBL/GenBank/DDBJ whole genome shotgun (WGS) entry which is preliminary data.</text>
</comment>
<evidence type="ECO:0000256" key="7">
    <source>
        <dbReference type="ARBA" id="ARBA00023136"/>
    </source>
</evidence>
<dbReference type="GO" id="GO:0009372">
    <property type="term" value="P:quorum sensing"/>
    <property type="evidence" value="ECO:0007669"/>
    <property type="project" value="UniProtKB-KW"/>
</dbReference>
<evidence type="ECO:0000256" key="2">
    <source>
        <dbReference type="ARBA" id="ARBA00022654"/>
    </source>
</evidence>
<evidence type="ECO:0000313" key="9">
    <source>
        <dbReference type="EMBL" id="CCZ67744.1"/>
    </source>
</evidence>
<keyword evidence="2" id="KW-0673">Quorum sensing</keyword>
<evidence type="ECO:0000256" key="5">
    <source>
        <dbReference type="ARBA" id="ARBA00022801"/>
    </source>
</evidence>
<keyword evidence="7 8" id="KW-0472">Membrane</keyword>
<proteinExistence type="predicted"/>
<protein>
    <submittedName>
        <fullName evidence="9">Accessory protein regulator protein B</fullName>
    </submittedName>
</protein>
<dbReference type="GO" id="GO:0008233">
    <property type="term" value="F:peptidase activity"/>
    <property type="evidence" value="ECO:0007669"/>
    <property type="project" value="UniProtKB-KW"/>
</dbReference>
<name>R5TWQ1_MEDGN</name>
<keyword evidence="3" id="KW-0645">Protease</keyword>
<dbReference type="Proteomes" id="UP000018114">
    <property type="component" value="Unassembled WGS sequence"/>
</dbReference>
<keyword evidence="4 8" id="KW-0812">Transmembrane</keyword>
<evidence type="ECO:0000313" key="10">
    <source>
        <dbReference type="Proteomes" id="UP000018114"/>
    </source>
</evidence>
<gene>
    <name evidence="9" type="ORF">BN481_00572</name>
</gene>
<evidence type="ECO:0000256" key="3">
    <source>
        <dbReference type="ARBA" id="ARBA00022670"/>
    </source>
</evidence>
<keyword evidence="5" id="KW-0378">Hydrolase</keyword>
<evidence type="ECO:0000256" key="8">
    <source>
        <dbReference type="SAM" id="Phobius"/>
    </source>
</evidence>
<accession>R5TWQ1</accession>
<keyword evidence="6 8" id="KW-1133">Transmembrane helix</keyword>
<dbReference type="Pfam" id="PF04647">
    <property type="entry name" value="AgrB"/>
    <property type="match status" value="1"/>
</dbReference>